<keyword evidence="8" id="KW-0812">Transmembrane</keyword>
<evidence type="ECO:0000256" key="14">
    <source>
        <dbReference type="ARBA" id="ARBA00023136"/>
    </source>
</evidence>
<evidence type="ECO:0000256" key="5">
    <source>
        <dbReference type="ARBA" id="ARBA00016767"/>
    </source>
</evidence>
<evidence type="ECO:0000256" key="1">
    <source>
        <dbReference type="ARBA" id="ARBA00003195"/>
    </source>
</evidence>
<evidence type="ECO:0000256" key="8">
    <source>
        <dbReference type="ARBA" id="ARBA00022692"/>
    </source>
</evidence>
<evidence type="ECO:0000256" key="6">
    <source>
        <dbReference type="ARBA" id="ARBA00022448"/>
    </source>
</evidence>
<organism evidence="17 18">
    <name type="scientific">Malurus cyaneus samueli</name>
    <dbReference type="NCBI Taxonomy" id="2593467"/>
    <lineage>
        <taxon>Eukaryota</taxon>
        <taxon>Metazoa</taxon>
        <taxon>Chordata</taxon>
        <taxon>Craniata</taxon>
        <taxon>Vertebrata</taxon>
        <taxon>Euteleostomi</taxon>
        <taxon>Archelosauria</taxon>
        <taxon>Archosauria</taxon>
        <taxon>Dinosauria</taxon>
        <taxon>Saurischia</taxon>
        <taxon>Theropoda</taxon>
        <taxon>Coelurosauria</taxon>
        <taxon>Aves</taxon>
        <taxon>Neognathae</taxon>
        <taxon>Neoaves</taxon>
        <taxon>Telluraves</taxon>
        <taxon>Australaves</taxon>
        <taxon>Passeriformes</taxon>
        <taxon>Meliphagoidea</taxon>
        <taxon>Maluridae</taxon>
        <taxon>Malurus</taxon>
    </lineage>
</organism>
<evidence type="ECO:0000256" key="2">
    <source>
        <dbReference type="ARBA" id="ARBA00004434"/>
    </source>
</evidence>
<comment type="similarity">
    <text evidence="3">Belongs to the complex I NDUFC1 subunit family.</text>
</comment>
<evidence type="ECO:0000313" key="17">
    <source>
        <dbReference type="Ensembl" id="ENSMCSP00000000789.1"/>
    </source>
</evidence>
<keyword evidence="13" id="KW-0496">Mitochondrion</keyword>
<evidence type="ECO:0000256" key="15">
    <source>
        <dbReference type="ARBA" id="ARBA00030166"/>
    </source>
</evidence>
<evidence type="ECO:0000256" key="16">
    <source>
        <dbReference type="ARBA" id="ARBA00032841"/>
    </source>
</evidence>
<reference evidence="17" key="1">
    <citation type="submission" date="2025-08" db="UniProtKB">
        <authorList>
            <consortium name="Ensembl"/>
        </authorList>
    </citation>
    <scope>IDENTIFICATION</scope>
</reference>
<dbReference type="OrthoDB" id="9900059at2759"/>
<keyword evidence="9" id="KW-0999">Mitochondrion inner membrane</keyword>
<evidence type="ECO:0000256" key="11">
    <source>
        <dbReference type="ARBA" id="ARBA00022982"/>
    </source>
</evidence>
<keyword evidence="14" id="KW-0472">Membrane</keyword>
<comment type="function">
    <text evidence="1">Accessory subunit of the mitochondrial membrane respiratory chain NADH dehydrogenase (Complex I), that is believed not to be involved in catalysis. Complex I functions in the transfer of electrons from NADH to the respiratory chain. The immediate electron acceptor for the enzyme is believed to be ubiquinone.</text>
</comment>
<keyword evidence="6" id="KW-0813">Transport</keyword>
<keyword evidence="11" id="KW-0249">Electron transport</keyword>
<sequence length="96" mass="10315">MREGIVIVAEEGAKGTACALLLVAPPRPPSLGSGTFTRSAFAVQKVSHAQPNWLRVGLAFGTSAVLWASLLKQHNADVKEYERRKQERGHKCAGCS</sequence>
<evidence type="ECO:0000256" key="12">
    <source>
        <dbReference type="ARBA" id="ARBA00022989"/>
    </source>
</evidence>
<evidence type="ECO:0000256" key="10">
    <source>
        <dbReference type="ARBA" id="ARBA00022946"/>
    </source>
</evidence>
<dbReference type="PANTHER" id="PTHR17097">
    <property type="entry name" value="NADH-UBIQUINONE OXIDOREDUCTASE KFYI SUBUNIT"/>
    <property type="match status" value="1"/>
</dbReference>
<reference evidence="17" key="2">
    <citation type="submission" date="2025-09" db="UniProtKB">
        <authorList>
            <consortium name="Ensembl"/>
        </authorList>
    </citation>
    <scope>IDENTIFICATION</scope>
</reference>
<dbReference type="Pfam" id="PF15088">
    <property type="entry name" value="NADH_dh_m_C1"/>
    <property type="match status" value="1"/>
</dbReference>
<dbReference type="PANTHER" id="PTHR17097:SF0">
    <property type="entry name" value="NADH DEHYDROGENASE [UBIQUINONE] 1 SUBUNIT C1, MITOCHONDRIAL"/>
    <property type="match status" value="1"/>
</dbReference>
<name>A0A8C5T1G5_9PASS</name>
<accession>A0A8C5T1G5</accession>
<keyword evidence="18" id="KW-1185">Reference proteome</keyword>
<comment type="subcellular location">
    <subcellularLocation>
        <location evidence="2">Mitochondrion inner membrane</location>
        <topology evidence="2">Single-pass membrane protein</topology>
    </subcellularLocation>
</comment>
<dbReference type="Ensembl" id="ENSMCST00000000809.1">
    <property type="protein sequence ID" value="ENSMCSP00000000789.1"/>
    <property type="gene ID" value="ENSMCSG00000000611.1"/>
</dbReference>
<keyword evidence="10" id="KW-0809">Transit peptide</keyword>
<dbReference type="InterPro" id="IPR026192">
    <property type="entry name" value="NDUFC1"/>
</dbReference>
<proteinExistence type="inferred from homology"/>
<keyword evidence="7" id="KW-0679">Respiratory chain</keyword>
<dbReference type="GO" id="GO:0005743">
    <property type="term" value="C:mitochondrial inner membrane"/>
    <property type="evidence" value="ECO:0007669"/>
    <property type="project" value="UniProtKB-SubCell"/>
</dbReference>
<evidence type="ECO:0000256" key="13">
    <source>
        <dbReference type="ARBA" id="ARBA00023128"/>
    </source>
</evidence>
<evidence type="ECO:0000256" key="4">
    <source>
        <dbReference type="ARBA" id="ARBA00011533"/>
    </source>
</evidence>
<protein>
    <recommendedName>
        <fullName evidence="5">NADH dehydrogenase [ubiquinone] 1 subunit C1, mitochondrial</fullName>
    </recommendedName>
    <alternativeName>
        <fullName evidence="15">Complex I-KFYI</fullName>
    </alternativeName>
    <alternativeName>
        <fullName evidence="16">NADH-ubiquinone oxidoreductase KFYI subunit</fullName>
    </alternativeName>
</protein>
<evidence type="ECO:0000256" key="9">
    <source>
        <dbReference type="ARBA" id="ARBA00022792"/>
    </source>
</evidence>
<dbReference type="GO" id="GO:0045271">
    <property type="term" value="C:respiratory chain complex I"/>
    <property type="evidence" value="ECO:0007669"/>
    <property type="project" value="InterPro"/>
</dbReference>
<evidence type="ECO:0000256" key="7">
    <source>
        <dbReference type="ARBA" id="ARBA00022660"/>
    </source>
</evidence>
<evidence type="ECO:0000256" key="3">
    <source>
        <dbReference type="ARBA" id="ARBA00008713"/>
    </source>
</evidence>
<evidence type="ECO:0000313" key="18">
    <source>
        <dbReference type="Proteomes" id="UP000694560"/>
    </source>
</evidence>
<comment type="subunit">
    <text evidence="4">Complex I is composed of 45 different subunits.</text>
</comment>
<dbReference type="Proteomes" id="UP000694560">
    <property type="component" value="Unplaced"/>
</dbReference>
<keyword evidence="12" id="KW-1133">Transmembrane helix</keyword>
<dbReference type="AlphaFoldDB" id="A0A8C5T1G5"/>